<dbReference type="OrthoDB" id="10364811at2759"/>
<organism evidence="2 3">
    <name type="scientific">Metschnikowia pulcherrima</name>
    <dbReference type="NCBI Taxonomy" id="27326"/>
    <lineage>
        <taxon>Eukaryota</taxon>
        <taxon>Fungi</taxon>
        <taxon>Dikarya</taxon>
        <taxon>Ascomycota</taxon>
        <taxon>Saccharomycotina</taxon>
        <taxon>Pichiomycetes</taxon>
        <taxon>Metschnikowiaceae</taxon>
        <taxon>Metschnikowia</taxon>
    </lineage>
</organism>
<dbReference type="Proteomes" id="UP000649328">
    <property type="component" value="Unassembled WGS sequence"/>
</dbReference>
<keyword evidence="3" id="KW-1185">Reference proteome</keyword>
<sequence>MRDRIQQLEAEVADFNRSLNDLGNIQHSQLELPHQQLLGRFSQLQEELSAHQQTTDRAGHANAQEAVDSVTTHTLKYFNKPLHAYHQDFAHSLADATARLGQRIDDCLAPIQNQQVNDSA</sequence>
<reference evidence="2" key="1">
    <citation type="submission" date="2020-10" db="EMBL/GenBank/DDBJ databases">
        <title>The Whole-Genome Sequence of Metschnikowia persimmonesis, a Novel Endophytic Yeast Species Isolated from Medicinal Plant Diospyros kaki Thumb.</title>
        <authorList>
            <person name="Rahmat E."/>
            <person name="Kang Y."/>
        </authorList>
    </citation>
    <scope>NUCLEOTIDE SEQUENCE</scope>
    <source>
        <strain evidence="2">KIOM G15050</strain>
    </source>
</reference>
<keyword evidence="1" id="KW-0175">Coiled coil</keyword>
<gene>
    <name evidence="2" type="ORF">HF325_000023</name>
</gene>
<evidence type="ECO:0000313" key="3">
    <source>
        <dbReference type="Proteomes" id="UP000649328"/>
    </source>
</evidence>
<comment type="caution">
    <text evidence="2">The sequence shown here is derived from an EMBL/GenBank/DDBJ whole genome shotgun (WGS) entry which is preliminary data.</text>
</comment>
<evidence type="ECO:0000256" key="1">
    <source>
        <dbReference type="SAM" id="Coils"/>
    </source>
</evidence>
<protein>
    <submittedName>
        <fullName evidence="2">Uncharacterized protein</fullName>
    </submittedName>
</protein>
<dbReference type="EMBL" id="JACBPP010000001">
    <property type="protein sequence ID" value="KAF8004566.1"/>
    <property type="molecule type" value="Genomic_DNA"/>
</dbReference>
<evidence type="ECO:0000313" key="2">
    <source>
        <dbReference type="EMBL" id="KAF8004566.1"/>
    </source>
</evidence>
<feature type="coiled-coil region" evidence="1">
    <location>
        <begin position="5"/>
        <end position="54"/>
    </location>
</feature>
<proteinExistence type="predicted"/>
<name>A0A8H7GYE8_9ASCO</name>
<accession>A0A8H7GYE8</accession>
<dbReference type="AlphaFoldDB" id="A0A8H7GYE8"/>